<dbReference type="Proteomes" id="UP000249723">
    <property type="component" value="Unassembled WGS sequence"/>
</dbReference>
<dbReference type="AlphaFoldDB" id="A0A2X0KFI5"/>
<protein>
    <submittedName>
        <fullName evidence="1">BZ3500_MvSof-1268-A1-R1_Chr5-3g08200 protein</fullName>
    </submittedName>
</protein>
<accession>A0A2X0KFI5</accession>
<reference evidence="2" key="1">
    <citation type="submission" date="2016-10" db="EMBL/GenBank/DDBJ databases">
        <authorList>
            <person name="Jeantristanb JTB J.-T."/>
            <person name="Ricardo R."/>
        </authorList>
    </citation>
    <scope>NUCLEOTIDE SEQUENCE [LARGE SCALE GENOMIC DNA]</scope>
</reference>
<sequence length="82" mass="9535">MTYAKRVLEPRRVSVDGNGWQELAWRGEHESKVEVGVWRDATRQAGYVHPDKIEQGRWRRCAAVQWMQGLLCLGSDTHDRIT</sequence>
<evidence type="ECO:0000313" key="1">
    <source>
        <dbReference type="EMBL" id="SCZ91889.1"/>
    </source>
</evidence>
<dbReference type="EMBL" id="FMWP01000017">
    <property type="protein sequence ID" value="SCZ91889.1"/>
    <property type="molecule type" value="Genomic_DNA"/>
</dbReference>
<organism evidence="1 2">
    <name type="scientific">Microbotryum saponariae</name>
    <dbReference type="NCBI Taxonomy" id="289078"/>
    <lineage>
        <taxon>Eukaryota</taxon>
        <taxon>Fungi</taxon>
        <taxon>Dikarya</taxon>
        <taxon>Basidiomycota</taxon>
        <taxon>Pucciniomycotina</taxon>
        <taxon>Microbotryomycetes</taxon>
        <taxon>Microbotryales</taxon>
        <taxon>Microbotryaceae</taxon>
        <taxon>Microbotryum</taxon>
    </lineage>
</organism>
<name>A0A2X0KFI5_9BASI</name>
<keyword evidence="2" id="KW-1185">Reference proteome</keyword>
<gene>
    <name evidence="1" type="ORF">BZ3500_MVSOF-1268-A1-R1_CHR5-3G08200</name>
</gene>
<proteinExistence type="predicted"/>
<evidence type="ECO:0000313" key="2">
    <source>
        <dbReference type="Proteomes" id="UP000249723"/>
    </source>
</evidence>